<dbReference type="Proteomes" id="UP000772434">
    <property type="component" value="Unassembled WGS sequence"/>
</dbReference>
<accession>A0A9P5P4S7</accession>
<evidence type="ECO:0000313" key="3">
    <source>
        <dbReference type="Proteomes" id="UP000772434"/>
    </source>
</evidence>
<dbReference type="OrthoDB" id="2953420at2759"/>
<name>A0A9P5P4S7_9AGAR</name>
<dbReference type="AlphaFoldDB" id="A0A9P5P4S7"/>
<feature type="region of interest" description="Disordered" evidence="1">
    <location>
        <begin position="142"/>
        <end position="170"/>
    </location>
</feature>
<gene>
    <name evidence="2" type="ORF">BDP27DRAFT_1372889</name>
</gene>
<keyword evidence="3" id="KW-1185">Reference proteome</keyword>
<reference evidence="2" key="1">
    <citation type="submission" date="2020-11" db="EMBL/GenBank/DDBJ databases">
        <authorList>
            <consortium name="DOE Joint Genome Institute"/>
            <person name="Ahrendt S."/>
            <person name="Riley R."/>
            <person name="Andreopoulos W."/>
            <person name="Labutti K."/>
            <person name="Pangilinan J."/>
            <person name="Ruiz-Duenas F.J."/>
            <person name="Barrasa J.M."/>
            <person name="Sanchez-Garcia M."/>
            <person name="Camarero S."/>
            <person name="Miyauchi S."/>
            <person name="Serrano A."/>
            <person name="Linde D."/>
            <person name="Babiker R."/>
            <person name="Drula E."/>
            <person name="Ayuso-Fernandez I."/>
            <person name="Pacheco R."/>
            <person name="Padilla G."/>
            <person name="Ferreira P."/>
            <person name="Barriuso J."/>
            <person name="Kellner H."/>
            <person name="Castanera R."/>
            <person name="Alfaro M."/>
            <person name="Ramirez L."/>
            <person name="Pisabarro A.G."/>
            <person name="Kuo A."/>
            <person name="Tritt A."/>
            <person name="Lipzen A."/>
            <person name="He G."/>
            <person name="Yan M."/>
            <person name="Ng V."/>
            <person name="Cullen D."/>
            <person name="Martin F."/>
            <person name="Rosso M.-N."/>
            <person name="Henrissat B."/>
            <person name="Hibbett D."/>
            <person name="Martinez A.T."/>
            <person name="Grigoriev I.V."/>
        </authorList>
    </citation>
    <scope>NUCLEOTIDE SEQUENCE</scope>
    <source>
        <strain evidence="2">AH 40177</strain>
    </source>
</reference>
<evidence type="ECO:0000313" key="2">
    <source>
        <dbReference type="EMBL" id="KAF9056960.1"/>
    </source>
</evidence>
<sequence length="464" mass="52707">MALVPFTSSVSSRLSSQPQLRPLRRKLPGIEEAFELMHERHDIMWRRAVEKRKHREEQIQRQLDSALMARAMAEEELKLLTQVMLGRRTMKDFLSTFSRPTFTTREDLLNVSKKGARSRIWNDRVDSKEAPRQSLAVVTYAGSLSTSRTGNVPNSSSMTNDPLGYDQVTPRPRAARPVATIANSPSIASSRLGSGIDGRPKDLVKASLVALIHDAHNGDSDATEKCKKLYREAQRSEERGRSYGMRFMLNEWNRNHTRHPYLSVAYALAEIKVQCDEEHTAGDDDSTSSVSQTAFSHISHPALFGRRHTTSIRNPTKKEPPEVWYEFYKVHRASWPNGVRKDSNGDPHLPDLRASRIYALARSVGPLRVRFTEVMISLFAVPGRYRQLVETLGVRIPAKMDIVTFEPTVLSGAEADTMDQEDVARHYAQCGLTVAQAEECVEPWAAEYRRQREQKHRKKEEQDS</sequence>
<comment type="caution">
    <text evidence="2">The sequence shown here is derived from an EMBL/GenBank/DDBJ whole genome shotgun (WGS) entry which is preliminary data.</text>
</comment>
<proteinExistence type="predicted"/>
<evidence type="ECO:0000256" key="1">
    <source>
        <dbReference type="SAM" id="MobiDB-lite"/>
    </source>
</evidence>
<organism evidence="2 3">
    <name type="scientific">Rhodocollybia butyracea</name>
    <dbReference type="NCBI Taxonomy" id="206335"/>
    <lineage>
        <taxon>Eukaryota</taxon>
        <taxon>Fungi</taxon>
        <taxon>Dikarya</taxon>
        <taxon>Basidiomycota</taxon>
        <taxon>Agaricomycotina</taxon>
        <taxon>Agaricomycetes</taxon>
        <taxon>Agaricomycetidae</taxon>
        <taxon>Agaricales</taxon>
        <taxon>Marasmiineae</taxon>
        <taxon>Omphalotaceae</taxon>
        <taxon>Rhodocollybia</taxon>
    </lineage>
</organism>
<feature type="compositionally biased region" description="Polar residues" evidence="1">
    <location>
        <begin position="142"/>
        <end position="160"/>
    </location>
</feature>
<dbReference type="EMBL" id="JADNRY010000405">
    <property type="protein sequence ID" value="KAF9056960.1"/>
    <property type="molecule type" value="Genomic_DNA"/>
</dbReference>
<protein>
    <submittedName>
        <fullName evidence="2">Uncharacterized protein</fullName>
    </submittedName>
</protein>